<dbReference type="Proteomes" id="UP000694396">
    <property type="component" value="Unplaced"/>
</dbReference>
<evidence type="ECO:0000313" key="3">
    <source>
        <dbReference type="Proteomes" id="UP000694396"/>
    </source>
</evidence>
<dbReference type="PANTHER" id="PTHR47969:SF30">
    <property type="entry name" value="KINESIN FAMILY MEMBER 27"/>
    <property type="match status" value="1"/>
</dbReference>
<dbReference type="GO" id="GO:0005875">
    <property type="term" value="C:microtubule associated complex"/>
    <property type="evidence" value="ECO:0007669"/>
    <property type="project" value="TreeGrafter"/>
</dbReference>
<protein>
    <recommendedName>
        <fullName evidence="4">KIF27 protein</fullName>
    </recommendedName>
</protein>
<dbReference type="InterPro" id="IPR027640">
    <property type="entry name" value="Kinesin-like_fam"/>
</dbReference>
<keyword evidence="3" id="KW-1185">Reference proteome</keyword>
<dbReference type="Ensembl" id="ENSCRFT00000004741.1">
    <property type="protein sequence ID" value="ENSCRFP00000004562.1"/>
    <property type="gene ID" value="ENSCRFG00000003695.1"/>
</dbReference>
<dbReference type="GO" id="GO:0007018">
    <property type="term" value="P:microtubule-based movement"/>
    <property type="evidence" value="ECO:0007669"/>
    <property type="project" value="InterPro"/>
</dbReference>
<dbReference type="Pfam" id="PF25764">
    <property type="entry name" value="KIF21A_4th"/>
    <property type="match status" value="1"/>
</dbReference>
<keyword evidence="1" id="KW-0175">Coiled coil</keyword>
<evidence type="ECO:0000256" key="1">
    <source>
        <dbReference type="SAM" id="Coils"/>
    </source>
</evidence>
<accession>A0A8C3NZ08</accession>
<evidence type="ECO:0000313" key="2">
    <source>
        <dbReference type="Ensembl" id="ENSCRFP00000004562.1"/>
    </source>
</evidence>
<dbReference type="PANTHER" id="PTHR47969">
    <property type="entry name" value="CHROMOSOME-ASSOCIATED KINESIN KIF4A-RELATED"/>
    <property type="match status" value="1"/>
</dbReference>
<organism evidence="2 3">
    <name type="scientific">Cyanoderma ruficeps</name>
    <name type="common">rufous-capped babbler</name>
    <dbReference type="NCBI Taxonomy" id="181631"/>
    <lineage>
        <taxon>Eukaryota</taxon>
        <taxon>Metazoa</taxon>
        <taxon>Chordata</taxon>
        <taxon>Craniata</taxon>
        <taxon>Vertebrata</taxon>
        <taxon>Euteleostomi</taxon>
        <taxon>Archelosauria</taxon>
        <taxon>Archosauria</taxon>
        <taxon>Dinosauria</taxon>
        <taxon>Saurischia</taxon>
        <taxon>Theropoda</taxon>
        <taxon>Coelurosauria</taxon>
        <taxon>Aves</taxon>
        <taxon>Neognathae</taxon>
        <taxon>Neoaves</taxon>
        <taxon>Telluraves</taxon>
        <taxon>Australaves</taxon>
        <taxon>Passeriformes</taxon>
        <taxon>Sylvioidea</taxon>
        <taxon>Timaliidae</taxon>
        <taxon>Cyanoderma</taxon>
    </lineage>
</organism>
<name>A0A8C3NZ08_9PASS</name>
<dbReference type="GO" id="GO:0051231">
    <property type="term" value="P:spindle elongation"/>
    <property type="evidence" value="ECO:0007669"/>
    <property type="project" value="TreeGrafter"/>
</dbReference>
<reference evidence="2" key="1">
    <citation type="submission" date="2025-08" db="UniProtKB">
        <authorList>
            <consortium name="Ensembl"/>
        </authorList>
    </citation>
    <scope>IDENTIFICATION</scope>
</reference>
<reference evidence="2" key="2">
    <citation type="submission" date="2025-09" db="UniProtKB">
        <authorList>
            <consortium name="Ensembl"/>
        </authorList>
    </citation>
    <scope>IDENTIFICATION</scope>
</reference>
<feature type="coiled-coil region" evidence="1">
    <location>
        <begin position="243"/>
        <end position="389"/>
    </location>
</feature>
<evidence type="ECO:0008006" key="4">
    <source>
        <dbReference type="Google" id="ProtNLM"/>
    </source>
</evidence>
<dbReference type="GO" id="GO:0003777">
    <property type="term" value="F:microtubule motor activity"/>
    <property type="evidence" value="ECO:0007669"/>
    <property type="project" value="InterPro"/>
</dbReference>
<dbReference type="AlphaFoldDB" id="A0A8C3NZ08"/>
<dbReference type="GO" id="GO:0007052">
    <property type="term" value="P:mitotic spindle organization"/>
    <property type="evidence" value="ECO:0007669"/>
    <property type="project" value="TreeGrafter"/>
</dbReference>
<sequence length="423" mass="49061">MCLNFTGLGGGGSVLKLIICQWVIYKIHDLHEELEVVNMIQSSVLLLLFFFPDETEKMVEQQMLIDQLRLKLEKFKDVKALDFPSAYEDGPAVMAFTRRPYSVPVTKNLLRPLHLPSGTEIQKVRHTSPPVSALAQIMAEFHVRRQIILSKLEDQDKVLHHHLSGQSDEEEDNTGSEEKTSYKVACLSFFHRHSINQTWTTNHTSPCFLPDVSDNKCQVDKSGLSNKSIDNLQKIHVFNMQKLKNSELRLAEGEQKIRELALNIKRKEELIKELVRTGKDAQSVSRQYSLKISKLEQEIEQAKKELAETQKQLQELDSKELRDIPEKVMLQKECQKKMEAAKLKAQTLQKKQQDIKNLASLSNQCEREARELEQKVAQMKHQQSQIQKRLCEEREKKQQLETELQQDQQQIKVGFFLFPYDKD</sequence>
<proteinExistence type="predicted"/>